<dbReference type="PANTHER" id="PTHR43656:SF2">
    <property type="entry name" value="BINDING OXIDOREDUCTASE, PUTATIVE (AFU_ORTHOLOGUE AFUA_2G08260)-RELATED"/>
    <property type="match status" value="1"/>
</dbReference>
<dbReference type="STRING" id="109895.A0A507E1Y6"/>
<dbReference type="Proteomes" id="UP000318582">
    <property type="component" value="Unassembled WGS sequence"/>
</dbReference>
<dbReference type="InterPro" id="IPR051799">
    <property type="entry name" value="NADH_flavin_oxidoreductase"/>
</dbReference>
<dbReference type="GO" id="GO:0016491">
    <property type="term" value="F:oxidoreductase activity"/>
    <property type="evidence" value="ECO:0007669"/>
    <property type="project" value="UniProtKB-KW"/>
</dbReference>
<evidence type="ECO:0000313" key="6">
    <source>
        <dbReference type="Proteomes" id="UP000318582"/>
    </source>
</evidence>
<dbReference type="InterPro" id="IPR001155">
    <property type="entry name" value="OxRdtase_FMN_N"/>
</dbReference>
<keyword evidence="2" id="KW-0285">Flavoprotein</keyword>
<keyword evidence="3" id="KW-0560">Oxidoreductase</keyword>
<dbReference type="Gene3D" id="3.20.20.70">
    <property type="entry name" value="Aldolase class I"/>
    <property type="match status" value="1"/>
</dbReference>
<dbReference type="InterPro" id="IPR013785">
    <property type="entry name" value="Aldolase_TIM"/>
</dbReference>
<accession>A0A507E1Y6</accession>
<feature type="domain" description="NADH:flavin oxidoreductase/NADH oxidase N-terminal" evidence="4">
    <location>
        <begin position="18"/>
        <end position="360"/>
    </location>
</feature>
<name>A0A507E1Y6_9FUNG</name>
<comment type="similarity">
    <text evidence="1">Belongs to the NADH:flavin oxidoreductase/NADH oxidase family.</text>
</comment>
<dbReference type="SUPFAM" id="SSF51395">
    <property type="entry name" value="FMN-linked oxidoreductases"/>
    <property type="match status" value="1"/>
</dbReference>
<dbReference type="GO" id="GO:0010181">
    <property type="term" value="F:FMN binding"/>
    <property type="evidence" value="ECO:0007669"/>
    <property type="project" value="InterPro"/>
</dbReference>
<dbReference type="PANTHER" id="PTHR43656">
    <property type="entry name" value="BINDING OXIDOREDUCTASE, PUTATIVE (AFU_ORTHOLOGUE AFUA_2G08260)-RELATED"/>
    <property type="match status" value="1"/>
</dbReference>
<comment type="caution">
    <text evidence="5">The sequence shown here is derived from an EMBL/GenBank/DDBJ whole genome shotgun (WGS) entry which is preliminary data.</text>
</comment>
<evidence type="ECO:0000256" key="2">
    <source>
        <dbReference type="ARBA" id="ARBA00022630"/>
    </source>
</evidence>
<evidence type="ECO:0000259" key="4">
    <source>
        <dbReference type="Pfam" id="PF00724"/>
    </source>
</evidence>
<evidence type="ECO:0000256" key="1">
    <source>
        <dbReference type="ARBA" id="ARBA00005979"/>
    </source>
</evidence>
<dbReference type="CDD" id="cd04733">
    <property type="entry name" value="OYE_like_2_FMN"/>
    <property type="match status" value="1"/>
</dbReference>
<dbReference type="Pfam" id="PF00724">
    <property type="entry name" value="Oxidored_FMN"/>
    <property type="match status" value="1"/>
</dbReference>
<keyword evidence="6" id="KW-1185">Reference proteome</keyword>
<sequence>MTASANLISTPLSLPCGKILPNRLVKAAMTEWLADPADNLPNEKHCRLYAEWARGGAGTLITGNVLVDRRYLESPYNVAAEAVDLDDPERLALFKQWATAIRKHNAVSIVQLGHAGRQSPRSVTSEPVSPSAVKINLPGGAGGVFKKPRAMTEAEIEDVIERYVVAARLCKEAGFDGVQIHSAHGYLLSSWLSPLVNMRTDKYGGTPEKRRLLLLTIVRRIKQEISGMILAIKLNSSDFQKGGFSEQESLDVIEELKNLNIDFLEISGGTYEVAAMAGVEGEPSSTQVAEPVRKSTRAREAYFVDFARQVTMRFGSQLPLMVTGGWRSGLTMNAALQQSTMQLIGLARPLCIDPDFAQRLLAMHPSEDVAVVDHKIDAWLPVGQELRKTLMLGLISPFHIALMAQIAAGKKPSTNDINLMKLLTVDMVANMIYSPRRSNPLRTVRQWLGFERE</sequence>
<gene>
    <name evidence="5" type="ORF">PhCBS80983_g03909</name>
</gene>
<reference evidence="5 6" key="1">
    <citation type="journal article" date="2019" name="Sci. Rep.">
        <title>Comparative genomics of chytrid fungi reveal insights into the obligate biotrophic and pathogenic lifestyle of Synchytrium endobioticum.</title>
        <authorList>
            <person name="van de Vossenberg B.T.L.H."/>
            <person name="Warris S."/>
            <person name="Nguyen H.D.T."/>
            <person name="van Gent-Pelzer M.P.E."/>
            <person name="Joly D.L."/>
            <person name="van de Geest H.C."/>
            <person name="Bonants P.J.M."/>
            <person name="Smith D.S."/>
            <person name="Levesque C.A."/>
            <person name="van der Lee T.A.J."/>
        </authorList>
    </citation>
    <scope>NUCLEOTIDE SEQUENCE [LARGE SCALE GENOMIC DNA]</scope>
    <source>
        <strain evidence="5 6">CBS 809.83</strain>
    </source>
</reference>
<evidence type="ECO:0000313" key="5">
    <source>
        <dbReference type="EMBL" id="TPX57325.1"/>
    </source>
</evidence>
<proteinExistence type="inferred from homology"/>
<dbReference type="EMBL" id="QEAQ01000054">
    <property type="protein sequence ID" value="TPX57325.1"/>
    <property type="molecule type" value="Genomic_DNA"/>
</dbReference>
<dbReference type="AlphaFoldDB" id="A0A507E1Y6"/>
<evidence type="ECO:0000256" key="3">
    <source>
        <dbReference type="ARBA" id="ARBA00023002"/>
    </source>
</evidence>
<protein>
    <recommendedName>
        <fullName evidence="4">NADH:flavin oxidoreductase/NADH oxidase N-terminal domain-containing protein</fullName>
    </recommendedName>
</protein>
<organism evidence="5 6">
    <name type="scientific">Powellomyces hirtus</name>
    <dbReference type="NCBI Taxonomy" id="109895"/>
    <lineage>
        <taxon>Eukaryota</taxon>
        <taxon>Fungi</taxon>
        <taxon>Fungi incertae sedis</taxon>
        <taxon>Chytridiomycota</taxon>
        <taxon>Chytridiomycota incertae sedis</taxon>
        <taxon>Chytridiomycetes</taxon>
        <taxon>Spizellomycetales</taxon>
        <taxon>Powellomycetaceae</taxon>
        <taxon>Powellomyces</taxon>
    </lineage>
</organism>